<comment type="caution">
    <text evidence="1">The sequence shown here is derived from an EMBL/GenBank/DDBJ whole genome shotgun (WGS) entry which is preliminary data.</text>
</comment>
<reference evidence="1 2" key="1">
    <citation type="submission" date="2021-03" db="EMBL/GenBank/DDBJ databases">
        <title>Fibrella sp. HMF5405 genome sequencing and assembly.</title>
        <authorList>
            <person name="Kang H."/>
            <person name="Kim H."/>
            <person name="Bae S."/>
            <person name="Joh K."/>
        </authorList>
    </citation>
    <scope>NUCLEOTIDE SEQUENCE [LARGE SCALE GENOMIC DNA]</scope>
    <source>
        <strain evidence="1 2">HMF5405</strain>
    </source>
</reference>
<dbReference type="EMBL" id="JAFMYW010000015">
    <property type="protein sequence ID" value="MBO0952904.1"/>
    <property type="molecule type" value="Genomic_DNA"/>
</dbReference>
<evidence type="ECO:0000313" key="2">
    <source>
        <dbReference type="Proteomes" id="UP000664628"/>
    </source>
</evidence>
<accession>A0ABS3JUN3</accession>
<protein>
    <recommendedName>
        <fullName evidence="3">Cell division protein ZapA</fullName>
    </recommendedName>
</protein>
<evidence type="ECO:0000313" key="1">
    <source>
        <dbReference type="EMBL" id="MBO0952904.1"/>
    </source>
</evidence>
<evidence type="ECO:0008006" key="3">
    <source>
        <dbReference type="Google" id="ProtNLM"/>
    </source>
</evidence>
<dbReference type="RefSeq" id="WP_207332857.1">
    <property type="nucleotide sequence ID" value="NZ_JAFMYW010000015.1"/>
</dbReference>
<sequence length="105" mass="11076">MQTTLNAATPVAYPLAPALDSSSLTVSVVSPQATVSLPDGATKEHVLDAIALLEAHLSNPALNTLCSVALSWYLDMLTSQQIASLSERMQLLIQRVAVQHPALIA</sequence>
<gene>
    <name evidence="1" type="ORF">J2I46_30300</name>
</gene>
<organism evidence="1 2">
    <name type="scientific">Fibrella forsythiae</name>
    <dbReference type="NCBI Taxonomy" id="2817061"/>
    <lineage>
        <taxon>Bacteria</taxon>
        <taxon>Pseudomonadati</taxon>
        <taxon>Bacteroidota</taxon>
        <taxon>Cytophagia</taxon>
        <taxon>Cytophagales</taxon>
        <taxon>Spirosomataceae</taxon>
        <taxon>Fibrella</taxon>
    </lineage>
</organism>
<dbReference type="Proteomes" id="UP000664628">
    <property type="component" value="Unassembled WGS sequence"/>
</dbReference>
<name>A0ABS3JUN3_9BACT</name>
<keyword evidence="2" id="KW-1185">Reference proteome</keyword>
<proteinExistence type="predicted"/>